<gene>
    <name evidence="2" type="ORF">QWJ08_19225</name>
</gene>
<keyword evidence="1" id="KW-0732">Signal</keyword>
<accession>A0ABT7Y659</accession>
<dbReference type="EMBL" id="JAUEOZ010000002">
    <property type="protein sequence ID" value="MDN2483480.1"/>
    <property type="molecule type" value="Genomic_DNA"/>
</dbReference>
<protein>
    <recommendedName>
        <fullName evidence="4">DUF3316 domain-containing protein</fullName>
    </recommendedName>
</protein>
<feature type="signal peptide" evidence="1">
    <location>
        <begin position="1"/>
        <end position="21"/>
    </location>
</feature>
<feature type="chain" id="PRO_5046390980" description="DUF3316 domain-containing protein" evidence="1">
    <location>
        <begin position="22"/>
        <end position="116"/>
    </location>
</feature>
<dbReference type="Proteomes" id="UP001169719">
    <property type="component" value="Unassembled WGS sequence"/>
</dbReference>
<organism evidence="2 3">
    <name type="scientific">Vibrio agarivorans</name>
    <dbReference type="NCBI Taxonomy" id="153622"/>
    <lineage>
        <taxon>Bacteria</taxon>
        <taxon>Pseudomonadati</taxon>
        <taxon>Pseudomonadota</taxon>
        <taxon>Gammaproteobacteria</taxon>
        <taxon>Vibrionales</taxon>
        <taxon>Vibrionaceae</taxon>
        <taxon>Vibrio</taxon>
    </lineage>
</organism>
<name>A0ABT7Y659_9VIBR</name>
<dbReference type="RefSeq" id="WP_289963551.1">
    <property type="nucleotide sequence ID" value="NZ_JAUEOZ010000002.1"/>
</dbReference>
<keyword evidence="3" id="KW-1185">Reference proteome</keyword>
<sequence>MKNTVILATGLALALSMPAVAKDLMQSGSSRWVVADGAMTKDEAVAKAKEKLMALEANAHAMPSDVNVTLPVDYVKDTFKIKSAKFYVAEYYDMSSGPLYEVSAVFDYTYDIKEYN</sequence>
<evidence type="ECO:0000256" key="1">
    <source>
        <dbReference type="SAM" id="SignalP"/>
    </source>
</evidence>
<evidence type="ECO:0000313" key="2">
    <source>
        <dbReference type="EMBL" id="MDN2483480.1"/>
    </source>
</evidence>
<evidence type="ECO:0008006" key="4">
    <source>
        <dbReference type="Google" id="ProtNLM"/>
    </source>
</evidence>
<reference evidence="2" key="1">
    <citation type="submission" date="2024-05" db="EMBL/GenBank/DDBJ databases">
        <title>Genome Sequences of Four Agar- Degrading Marine Bacteria.</title>
        <authorList>
            <person name="Phillips E.K."/>
            <person name="Shaffer J.C."/>
            <person name="Henson M.W."/>
            <person name="Temperton B."/>
            <person name="Thrash C.J."/>
            <person name="Martin M.O."/>
        </authorList>
    </citation>
    <scope>NUCLEOTIDE SEQUENCE</scope>
    <source>
        <strain evidence="2">EKP203</strain>
    </source>
</reference>
<comment type="caution">
    <text evidence="2">The sequence shown here is derived from an EMBL/GenBank/DDBJ whole genome shotgun (WGS) entry which is preliminary data.</text>
</comment>
<evidence type="ECO:0000313" key="3">
    <source>
        <dbReference type="Proteomes" id="UP001169719"/>
    </source>
</evidence>
<proteinExistence type="predicted"/>